<evidence type="ECO:0000313" key="3">
    <source>
        <dbReference type="EMBL" id="PIC48265.1"/>
    </source>
</evidence>
<keyword evidence="2" id="KW-0812">Transmembrane</keyword>
<feature type="region of interest" description="Disordered" evidence="1">
    <location>
        <begin position="176"/>
        <end position="214"/>
    </location>
</feature>
<keyword evidence="2" id="KW-1133">Transmembrane helix</keyword>
<evidence type="ECO:0000313" key="4">
    <source>
        <dbReference type="Proteomes" id="UP000230233"/>
    </source>
</evidence>
<dbReference type="Proteomes" id="UP000230233">
    <property type="component" value="Chromosome II"/>
</dbReference>
<accession>A0A2G5V908</accession>
<gene>
    <name evidence="3" type="primary">Cnig_chr_II.g7307</name>
    <name evidence="3" type="ORF">B9Z55_007307</name>
</gene>
<sequence length="214" mass="24367">MQDHANHARENTCSPLCTVFLLGVIFIVYFAKTFTDPTEYEKFMEMVTRAQTKEELRAIIAQKDLQIVELKKHLDLSHCQVAKLKESHRKSRDQGYQQGLVENSRLLIYLEKKASKLMCRLSEYEILHEDLFTGKVVSDDEGVREGSEEKPGASPAQWSIIKPIFNMLSAMKATMGFENAQEGEDKGTPEKAASKMKFEDLGDHPPGRKMPKED</sequence>
<comment type="caution">
    <text evidence="3">The sequence shown here is derived from an EMBL/GenBank/DDBJ whole genome shotgun (WGS) entry which is preliminary data.</text>
</comment>
<evidence type="ECO:0000256" key="1">
    <source>
        <dbReference type="SAM" id="MobiDB-lite"/>
    </source>
</evidence>
<organism evidence="3 4">
    <name type="scientific">Caenorhabditis nigoni</name>
    <dbReference type="NCBI Taxonomy" id="1611254"/>
    <lineage>
        <taxon>Eukaryota</taxon>
        <taxon>Metazoa</taxon>
        <taxon>Ecdysozoa</taxon>
        <taxon>Nematoda</taxon>
        <taxon>Chromadorea</taxon>
        <taxon>Rhabditida</taxon>
        <taxon>Rhabditina</taxon>
        <taxon>Rhabditomorpha</taxon>
        <taxon>Rhabditoidea</taxon>
        <taxon>Rhabditidae</taxon>
        <taxon>Peloderinae</taxon>
        <taxon>Caenorhabditis</taxon>
    </lineage>
</organism>
<feature type="transmembrane region" description="Helical" evidence="2">
    <location>
        <begin position="12"/>
        <end position="31"/>
    </location>
</feature>
<protein>
    <submittedName>
        <fullName evidence="3">Uncharacterized protein</fullName>
    </submittedName>
</protein>
<name>A0A2G5V908_9PELO</name>
<keyword evidence="2" id="KW-0472">Membrane</keyword>
<dbReference type="AlphaFoldDB" id="A0A2G5V908"/>
<feature type="compositionally biased region" description="Basic and acidic residues" evidence="1">
    <location>
        <begin position="183"/>
        <end position="214"/>
    </location>
</feature>
<evidence type="ECO:0000256" key="2">
    <source>
        <dbReference type="SAM" id="Phobius"/>
    </source>
</evidence>
<reference evidence="4" key="1">
    <citation type="submission" date="2017-10" db="EMBL/GenBank/DDBJ databases">
        <title>Rapid genome shrinkage in a self-fertile nematode reveals novel sperm competition proteins.</title>
        <authorList>
            <person name="Yin D."/>
            <person name="Schwarz E.M."/>
            <person name="Thomas C.G."/>
            <person name="Felde R.L."/>
            <person name="Korf I.F."/>
            <person name="Cutter A.D."/>
            <person name="Schartner C.M."/>
            <person name="Ralston E.J."/>
            <person name="Meyer B.J."/>
            <person name="Haag E.S."/>
        </authorList>
    </citation>
    <scope>NUCLEOTIDE SEQUENCE [LARGE SCALE GENOMIC DNA]</scope>
    <source>
        <strain evidence="4">JU1422</strain>
    </source>
</reference>
<proteinExistence type="predicted"/>
<keyword evidence="4" id="KW-1185">Reference proteome</keyword>
<dbReference type="EMBL" id="PDUG01000002">
    <property type="protein sequence ID" value="PIC48265.1"/>
    <property type="molecule type" value="Genomic_DNA"/>
</dbReference>
<dbReference type="OrthoDB" id="5891933at2759"/>